<evidence type="ECO:0000313" key="16">
    <source>
        <dbReference type="Proteomes" id="UP000831768"/>
    </source>
</evidence>
<keyword evidence="3" id="KW-1003">Cell membrane</keyword>
<dbReference type="Gene3D" id="2.40.50.100">
    <property type="match status" value="1"/>
</dbReference>
<dbReference type="AlphaFoldDB" id="A0A8U0A1F3"/>
<dbReference type="Proteomes" id="UP000831768">
    <property type="component" value="Chromosome"/>
</dbReference>
<dbReference type="RefSeq" id="WP_247993645.1">
    <property type="nucleotide sequence ID" value="NZ_CP096019.1"/>
</dbReference>
<evidence type="ECO:0000256" key="6">
    <source>
        <dbReference type="ARBA" id="ARBA00022967"/>
    </source>
</evidence>
<dbReference type="InterPro" id="IPR015855">
    <property type="entry name" value="ABC_transpr_MalK-like"/>
</dbReference>
<dbReference type="InterPro" id="IPR012340">
    <property type="entry name" value="NA-bd_OB-fold"/>
</dbReference>
<organism evidence="15 16">
    <name type="scientific">Halocatena salina</name>
    <dbReference type="NCBI Taxonomy" id="2934340"/>
    <lineage>
        <taxon>Archaea</taxon>
        <taxon>Methanobacteriati</taxon>
        <taxon>Methanobacteriota</taxon>
        <taxon>Stenosarchaea group</taxon>
        <taxon>Halobacteria</taxon>
        <taxon>Halobacteriales</taxon>
        <taxon>Natronomonadaceae</taxon>
        <taxon>Halocatena</taxon>
    </lineage>
</organism>
<dbReference type="SMART" id="SM00382">
    <property type="entry name" value="AAA"/>
    <property type="match status" value="1"/>
</dbReference>
<dbReference type="FunFam" id="3.40.50.300:FF:000042">
    <property type="entry name" value="Maltose/maltodextrin ABC transporter, ATP-binding protein"/>
    <property type="match status" value="1"/>
</dbReference>
<keyword evidence="4" id="KW-0547">Nucleotide-binding</keyword>
<dbReference type="InterPro" id="IPR047641">
    <property type="entry name" value="ABC_transpr_MalK/UgpC-like"/>
</dbReference>
<name>A0A8U0A1F3_9EURY</name>
<reference evidence="15" key="1">
    <citation type="submission" date="2022-04" db="EMBL/GenBank/DDBJ databases">
        <title>Halocatena sp. nov., isolated from a salt lake.</title>
        <authorList>
            <person name="Cui H.-L."/>
        </authorList>
    </citation>
    <scope>NUCLEOTIDE SEQUENCE</scope>
    <source>
        <strain evidence="15">AD-1</strain>
    </source>
</reference>
<comment type="catalytic activity">
    <reaction evidence="9">
        <text>L-arabinose(out) + ATP + H2O = L-arabinose(in) + ADP + phosphate + H(+)</text>
        <dbReference type="Rhea" id="RHEA:30007"/>
        <dbReference type="ChEBI" id="CHEBI:15377"/>
        <dbReference type="ChEBI" id="CHEBI:15378"/>
        <dbReference type="ChEBI" id="CHEBI:17535"/>
        <dbReference type="ChEBI" id="CHEBI:30616"/>
        <dbReference type="ChEBI" id="CHEBI:43474"/>
        <dbReference type="ChEBI" id="CHEBI:456216"/>
        <dbReference type="EC" id="7.5.2.13"/>
    </reaction>
    <physiologicalReaction direction="left-to-right" evidence="9">
        <dbReference type="Rhea" id="RHEA:30008"/>
    </physiologicalReaction>
</comment>
<proteinExistence type="inferred from homology"/>
<dbReference type="PANTHER" id="PTHR43875">
    <property type="entry name" value="MALTODEXTRIN IMPORT ATP-BINDING PROTEIN MSMX"/>
    <property type="match status" value="1"/>
</dbReference>
<evidence type="ECO:0000256" key="1">
    <source>
        <dbReference type="ARBA" id="ARBA00004202"/>
    </source>
</evidence>
<dbReference type="SUPFAM" id="SSF52540">
    <property type="entry name" value="P-loop containing nucleoside triphosphate hydrolases"/>
    <property type="match status" value="1"/>
</dbReference>
<dbReference type="InterPro" id="IPR017871">
    <property type="entry name" value="ABC_transporter-like_CS"/>
</dbReference>
<comment type="similarity">
    <text evidence="11">Belongs to the ABC transporter superfamily. Carbohydrate uptake transporter-1 (CUT1) (TC 3.A.1.1) family.</text>
</comment>
<dbReference type="EC" id="7.5.2.13" evidence="13"/>
<evidence type="ECO:0000256" key="7">
    <source>
        <dbReference type="ARBA" id="ARBA00023136"/>
    </source>
</evidence>
<evidence type="ECO:0000313" key="15">
    <source>
        <dbReference type="EMBL" id="UPM42975.1"/>
    </source>
</evidence>
<feature type="domain" description="ABC transporter" evidence="14">
    <location>
        <begin position="4"/>
        <end position="239"/>
    </location>
</feature>
<dbReference type="PROSITE" id="PS00211">
    <property type="entry name" value="ABC_TRANSPORTER_1"/>
    <property type="match status" value="1"/>
</dbReference>
<dbReference type="GO" id="GO:0005524">
    <property type="term" value="F:ATP binding"/>
    <property type="evidence" value="ECO:0007669"/>
    <property type="project" value="UniProtKB-KW"/>
</dbReference>
<comment type="subunit">
    <text evidence="12">The complex is composed of two ATP-binding proteins (XacJ and XacK), two transmembrane proteins (XacH and XacI) and a solute-binding protein (XacG).</text>
</comment>
<evidence type="ECO:0000256" key="4">
    <source>
        <dbReference type="ARBA" id="ARBA00022741"/>
    </source>
</evidence>
<evidence type="ECO:0000256" key="9">
    <source>
        <dbReference type="ARBA" id="ARBA00051890"/>
    </source>
</evidence>
<dbReference type="SUPFAM" id="SSF50331">
    <property type="entry name" value="MOP-like"/>
    <property type="match status" value="1"/>
</dbReference>
<evidence type="ECO:0000256" key="5">
    <source>
        <dbReference type="ARBA" id="ARBA00022840"/>
    </source>
</evidence>
<keyword evidence="2" id="KW-0813">Transport</keyword>
<comment type="function">
    <text evidence="10">Part of the ABC transporter complex XacGHIJK involved in the uptake of xylose and arabinose. Responsible for energy coupling to the transport system.</text>
</comment>
<comment type="catalytic activity">
    <reaction evidence="8">
        <text>D-xylose(out) + ATP + H2O = D-xylose(in) + ADP + phosphate + H(+)</text>
        <dbReference type="Rhea" id="RHEA:29899"/>
        <dbReference type="ChEBI" id="CHEBI:15377"/>
        <dbReference type="ChEBI" id="CHEBI:15378"/>
        <dbReference type="ChEBI" id="CHEBI:30616"/>
        <dbReference type="ChEBI" id="CHEBI:43474"/>
        <dbReference type="ChEBI" id="CHEBI:53455"/>
        <dbReference type="ChEBI" id="CHEBI:456216"/>
        <dbReference type="EC" id="7.5.2.13"/>
    </reaction>
    <physiologicalReaction direction="left-to-right" evidence="8">
        <dbReference type="Rhea" id="RHEA:29900"/>
    </physiologicalReaction>
</comment>
<dbReference type="EMBL" id="CP096019">
    <property type="protein sequence ID" value="UPM42975.1"/>
    <property type="molecule type" value="Genomic_DNA"/>
</dbReference>
<evidence type="ECO:0000256" key="12">
    <source>
        <dbReference type="ARBA" id="ARBA00065962"/>
    </source>
</evidence>
<dbReference type="Gene3D" id="3.40.50.300">
    <property type="entry name" value="P-loop containing nucleotide triphosphate hydrolases"/>
    <property type="match status" value="1"/>
</dbReference>
<evidence type="ECO:0000259" key="14">
    <source>
        <dbReference type="PROSITE" id="PS50893"/>
    </source>
</evidence>
<evidence type="ECO:0000256" key="8">
    <source>
        <dbReference type="ARBA" id="ARBA00050355"/>
    </source>
</evidence>
<dbReference type="GeneID" id="71926508"/>
<keyword evidence="7" id="KW-0472">Membrane</keyword>
<keyword evidence="6" id="KW-1278">Translocase</keyword>
<dbReference type="GO" id="GO:0016887">
    <property type="term" value="F:ATP hydrolysis activity"/>
    <property type="evidence" value="ECO:0007669"/>
    <property type="project" value="InterPro"/>
</dbReference>
<dbReference type="InterPro" id="IPR003593">
    <property type="entry name" value="AAA+_ATPase"/>
</dbReference>
<dbReference type="CDD" id="cd03301">
    <property type="entry name" value="ABC_MalK_N"/>
    <property type="match status" value="1"/>
</dbReference>
<dbReference type="Gene3D" id="2.40.50.140">
    <property type="entry name" value="Nucleic acid-binding proteins"/>
    <property type="match status" value="1"/>
</dbReference>
<dbReference type="InterPro" id="IPR027417">
    <property type="entry name" value="P-loop_NTPase"/>
</dbReference>
<evidence type="ECO:0000256" key="10">
    <source>
        <dbReference type="ARBA" id="ARBA00053454"/>
    </source>
</evidence>
<evidence type="ECO:0000256" key="13">
    <source>
        <dbReference type="ARBA" id="ARBA00066315"/>
    </source>
</evidence>
<dbReference type="Pfam" id="PF00005">
    <property type="entry name" value="ABC_tran"/>
    <property type="match status" value="1"/>
</dbReference>
<dbReference type="GO" id="GO:0008643">
    <property type="term" value="P:carbohydrate transport"/>
    <property type="evidence" value="ECO:0007669"/>
    <property type="project" value="InterPro"/>
</dbReference>
<dbReference type="PANTHER" id="PTHR43875:SF15">
    <property type="entry name" value="TREHALOSE IMPORT ATP-BINDING PROTEIN SUGC"/>
    <property type="match status" value="1"/>
</dbReference>
<dbReference type="PROSITE" id="PS50893">
    <property type="entry name" value="ABC_TRANSPORTER_2"/>
    <property type="match status" value="1"/>
</dbReference>
<comment type="subcellular location">
    <subcellularLocation>
        <location evidence="1">Cell membrane</location>
        <topology evidence="1">Peripheral membrane protein</topology>
    </subcellularLocation>
</comment>
<dbReference type="KEGG" id="haad:MW046_00635"/>
<dbReference type="Pfam" id="PF17912">
    <property type="entry name" value="OB_MalK"/>
    <property type="match status" value="1"/>
</dbReference>
<evidence type="ECO:0000256" key="3">
    <source>
        <dbReference type="ARBA" id="ARBA00022475"/>
    </source>
</evidence>
<evidence type="ECO:0000256" key="11">
    <source>
        <dbReference type="ARBA" id="ARBA00061029"/>
    </source>
</evidence>
<dbReference type="GO" id="GO:0055052">
    <property type="term" value="C:ATP-binding cassette (ABC) transporter complex, substrate-binding subunit-containing"/>
    <property type="evidence" value="ECO:0007669"/>
    <property type="project" value="TreeGrafter"/>
</dbReference>
<evidence type="ECO:0000256" key="2">
    <source>
        <dbReference type="ARBA" id="ARBA00022448"/>
    </source>
</evidence>
<dbReference type="InterPro" id="IPR003439">
    <property type="entry name" value="ABC_transporter-like_ATP-bd"/>
</dbReference>
<gene>
    <name evidence="15" type="primary">ugpC</name>
    <name evidence="15" type="ORF">MW046_00635</name>
</gene>
<keyword evidence="16" id="KW-1185">Reference proteome</keyword>
<dbReference type="NCBIfam" id="NF008653">
    <property type="entry name" value="PRK11650.1"/>
    <property type="match status" value="1"/>
</dbReference>
<dbReference type="GO" id="GO:0140359">
    <property type="term" value="F:ABC-type transporter activity"/>
    <property type="evidence" value="ECO:0007669"/>
    <property type="project" value="InterPro"/>
</dbReference>
<protein>
    <recommendedName>
        <fullName evidence="13">ABC-type D-xylose/L-arabinose transporter</fullName>
        <ecNumber evidence="13">7.5.2.13</ecNumber>
    </recommendedName>
</protein>
<accession>A0A8U0A1F3</accession>
<keyword evidence="5 15" id="KW-0067">ATP-binding</keyword>
<sequence>MGTVELRNLTKTFGSGENAIVAVDDLSIQLEDGEFLVLVGPSGCGKSTTLRMTAGLETATAGDIRIDDTSVTDREPRDRDIAMVFQNYALYPHMTARENMSFGLKMNTDRSETEITERVEEVAEIMGIEELLGDEPSELSGGQQQRVALGRAIVRDPEVFLMDEPLSNLDAKLRTQMRTELQALQEDLETTTIYVTHDQTEAMTMGDRIAVLDDGELQQIGTPLECYNRPANRFVAGFIGSPSMNFIDVTLEDGALVHPEFEYDLAEPTLETLNGQTDLVLGVRPEDIELAETGGIEASAQVIEPLGDFSHLHASIGSDTVTVTVAAGTAVPRDEPLGLSLPEERIHLFDRVSGAALKNSDAPVENVHLLTA</sequence>
<dbReference type="InterPro" id="IPR008995">
    <property type="entry name" value="Mo/tungstate-bd_C_term_dom"/>
</dbReference>
<dbReference type="InterPro" id="IPR040582">
    <property type="entry name" value="OB_MalK-like"/>
</dbReference>